<dbReference type="InterPro" id="IPR035965">
    <property type="entry name" value="PAS-like_dom_sf"/>
</dbReference>
<evidence type="ECO:0000313" key="8">
    <source>
        <dbReference type="EMBL" id="MVN92281.1"/>
    </source>
</evidence>
<dbReference type="GO" id="GO:0000155">
    <property type="term" value="F:phosphorelay sensor kinase activity"/>
    <property type="evidence" value="ECO:0007669"/>
    <property type="project" value="TreeGrafter"/>
</dbReference>
<evidence type="ECO:0000313" key="9">
    <source>
        <dbReference type="Proteomes" id="UP000434850"/>
    </source>
</evidence>
<dbReference type="InterPro" id="IPR003594">
    <property type="entry name" value="HATPase_dom"/>
</dbReference>
<dbReference type="SMART" id="SM00387">
    <property type="entry name" value="HATPase_c"/>
    <property type="match status" value="1"/>
</dbReference>
<dbReference type="PANTHER" id="PTHR45453">
    <property type="entry name" value="PHOSPHATE REGULON SENSOR PROTEIN PHOR"/>
    <property type="match status" value="1"/>
</dbReference>
<evidence type="ECO:0000256" key="3">
    <source>
        <dbReference type="ARBA" id="ARBA00022553"/>
    </source>
</evidence>
<comment type="caution">
    <text evidence="8">The sequence shown here is derived from an EMBL/GenBank/DDBJ whole genome shotgun (WGS) entry which is preliminary data.</text>
</comment>
<gene>
    <name evidence="8" type="ORF">GO816_14185</name>
</gene>
<comment type="catalytic activity">
    <reaction evidence="1">
        <text>ATP + protein L-histidine = ADP + protein N-phospho-L-histidine.</text>
        <dbReference type="EC" id="2.7.13.3"/>
    </reaction>
</comment>
<dbReference type="Gene3D" id="3.30.565.10">
    <property type="entry name" value="Histidine kinase-like ATPase, C-terminal domain"/>
    <property type="match status" value="1"/>
</dbReference>
<dbReference type="GO" id="GO:0004721">
    <property type="term" value="F:phosphoprotein phosphatase activity"/>
    <property type="evidence" value="ECO:0007669"/>
    <property type="project" value="TreeGrafter"/>
</dbReference>
<evidence type="ECO:0000256" key="4">
    <source>
        <dbReference type="ARBA" id="ARBA00022679"/>
    </source>
</evidence>
<keyword evidence="6" id="KW-0902">Two-component regulatory system</keyword>
<dbReference type="PANTHER" id="PTHR45453:SF1">
    <property type="entry name" value="PHOSPHATE REGULON SENSOR PROTEIN PHOR"/>
    <property type="match status" value="1"/>
</dbReference>
<dbReference type="AlphaFoldDB" id="A0A6I4IAT0"/>
<dbReference type="RefSeq" id="WP_157542592.1">
    <property type="nucleotide sequence ID" value="NZ_WQLA01000005.1"/>
</dbReference>
<protein>
    <recommendedName>
        <fullName evidence="2">histidine kinase</fullName>
        <ecNumber evidence="2">2.7.13.3</ecNumber>
    </recommendedName>
</protein>
<keyword evidence="9" id="KW-1185">Reference proteome</keyword>
<dbReference type="Proteomes" id="UP000434850">
    <property type="component" value="Unassembled WGS sequence"/>
</dbReference>
<dbReference type="FunFam" id="3.30.565.10:FF:000006">
    <property type="entry name" value="Sensor histidine kinase WalK"/>
    <property type="match status" value="1"/>
</dbReference>
<dbReference type="SUPFAM" id="SSF55874">
    <property type="entry name" value="ATPase domain of HSP90 chaperone/DNA topoisomerase II/histidine kinase"/>
    <property type="match status" value="1"/>
</dbReference>
<dbReference type="SUPFAM" id="SSF55785">
    <property type="entry name" value="PYP-like sensor domain (PAS domain)"/>
    <property type="match status" value="1"/>
</dbReference>
<keyword evidence="4" id="KW-0808">Transferase</keyword>
<dbReference type="Gene3D" id="3.30.450.20">
    <property type="entry name" value="PAS domain"/>
    <property type="match status" value="1"/>
</dbReference>
<keyword evidence="3" id="KW-0597">Phosphoprotein</keyword>
<organism evidence="8 9">
    <name type="scientific">Mucilaginibacter aquatilis</name>
    <dbReference type="NCBI Taxonomy" id="1517760"/>
    <lineage>
        <taxon>Bacteria</taxon>
        <taxon>Pseudomonadati</taxon>
        <taxon>Bacteroidota</taxon>
        <taxon>Sphingobacteriia</taxon>
        <taxon>Sphingobacteriales</taxon>
        <taxon>Sphingobacteriaceae</taxon>
        <taxon>Mucilaginibacter</taxon>
    </lineage>
</organism>
<dbReference type="Pfam" id="PF02518">
    <property type="entry name" value="HATPase_c"/>
    <property type="match status" value="1"/>
</dbReference>
<dbReference type="CDD" id="cd00075">
    <property type="entry name" value="HATPase"/>
    <property type="match status" value="1"/>
</dbReference>
<evidence type="ECO:0000256" key="6">
    <source>
        <dbReference type="ARBA" id="ARBA00023012"/>
    </source>
</evidence>
<dbReference type="InterPro" id="IPR004358">
    <property type="entry name" value="Sig_transdc_His_kin-like_C"/>
</dbReference>
<feature type="domain" description="Histidine kinase" evidence="7">
    <location>
        <begin position="137"/>
        <end position="352"/>
    </location>
</feature>
<evidence type="ECO:0000256" key="5">
    <source>
        <dbReference type="ARBA" id="ARBA00022777"/>
    </source>
</evidence>
<dbReference type="GO" id="GO:0016036">
    <property type="term" value="P:cellular response to phosphate starvation"/>
    <property type="evidence" value="ECO:0007669"/>
    <property type="project" value="TreeGrafter"/>
</dbReference>
<dbReference type="InterPro" id="IPR050351">
    <property type="entry name" value="BphY/WalK/GraS-like"/>
</dbReference>
<keyword evidence="5" id="KW-0418">Kinase</keyword>
<evidence type="ECO:0000256" key="2">
    <source>
        <dbReference type="ARBA" id="ARBA00012438"/>
    </source>
</evidence>
<proteinExistence type="predicted"/>
<dbReference type="EC" id="2.7.13.3" evidence="2"/>
<sequence>MSNTFFQEMAEKSAVANFIFNLTTLQFEYSNQAMLTLLDTDANSVNIDLLSRIIHPDDLPYALNALKDLTEVDSNTEIYLRVTVSNKQKWLRVNVSLSQNNQAGSLLFGNAVDVTNEIENQQVFEKYANKKNAIINILAHDLIGPLGTINMLGSSLKSTLTNDVHVNLIDSMLKINKQATDLVKQLTAREFAETKDVVLSKKRVNISKTLCEYLEEYQNSFAHSQRSFSFSSTPDNIFINIDEPKFMQVMNNLMTNALKFTPEDGSVTLNIEEKDDEVNFVLADNGIGIPADYQAILFDKFTDAGRKGLQGEPSIGLGMFVVKNIIEWHKGKVWVESNEDSGTHIYFTLPKY</sequence>
<reference evidence="8 9" key="1">
    <citation type="submission" date="2019-12" db="EMBL/GenBank/DDBJ databases">
        <title>Mucilaginibacter sp. HME9299 genome sequencing and assembly.</title>
        <authorList>
            <person name="Kang H."/>
            <person name="Kim H."/>
            <person name="Joh K."/>
        </authorList>
    </citation>
    <scope>NUCLEOTIDE SEQUENCE [LARGE SCALE GENOMIC DNA]</scope>
    <source>
        <strain evidence="8 9">HME9299</strain>
    </source>
</reference>
<accession>A0A6I4IAT0</accession>
<dbReference type="EMBL" id="WQLA01000005">
    <property type="protein sequence ID" value="MVN92281.1"/>
    <property type="molecule type" value="Genomic_DNA"/>
</dbReference>
<dbReference type="GO" id="GO:0005886">
    <property type="term" value="C:plasma membrane"/>
    <property type="evidence" value="ECO:0007669"/>
    <property type="project" value="TreeGrafter"/>
</dbReference>
<name>A0A6I4IAT0_9SPHI</name>
<evidence type="ECO:0000256" key="1">
    <source>
        <dbReference type="ARBA" id="ARBA00000085"/>
    </source>
</evidence>
<dbReference type="PROSITE" id="PS50109">
    <property type="entry name" value="HIS_KIN"/>
    <property type="match status" value="1"/>
</dbReference>
<dbReference type="PRINTS" id="PR00344">
    <property type="entry name" value="BCTRLSENSOR"/>
</dbReference>
<dbReference type="OrthoDB" id="9757990at2"/>
<evidence type="ECO:0000259" key="7">
    <source>
        <dbReference type="PROSITE" id="PS50109"/>
    </source>
</evidence>
<dbReference type="InterPro" id="IPR036890">
    <property type="entry name" value="HATPase_C_sf"/>
</dbReference>
<dbReference type="InterPro" id="IPR005467">
    <property type="entry name" value="His_kinase_dom"/>
</dbReference>